<dbReference type="OrthoDB" id="3210850at2759"/>
<protein>
    <recommendedName>
        <fullName evidence="4">G-protein coupled receptors family 3 profile domain-containing protein</fullName>
    </recommendedName>
</protein>
<feature type="non-terminal residue" evidence="2">
    <location>
        <position position="287"/>
    </location>
</feature>
<keyword evidence="1" id="KW-0472">Membrane</keyword>
<feature type="transmembrane region" description="Helical" evidence="1">
    <location>
        <begin position="6"/>
        <end position="27"/>
    </location>
</feature>
<gene>
    <name evidence="2" type="ORF">DM01DRAFT_1300702</name>
</gene>
<name>A0A1X2GQU4_9FUNG</name>
<keyword evidence="3" id="KW-1185">Reference proteome</keyword>
<proteinExistence type="predicted"/>
<evidence type="ECO:0000313" key="3">
    <source>
        <dbReference type="Proteomes" id="UP000242146"/>
    </source>
</evidence>
<organism evidence="2 3">
    <name type="scientific">Hesseltinella vesiculosa</name>
    <dbReference type="NCBI Taxonomy" id="101127"/>
    <lineage>
        <taxon>Eukaryota</taxon>
        <taxon>Fungi</taxon>
        <taxon>Fungi incertae sedis</taxon>
        <taxon>Mucoromycota</taxon>
        <taxon>Mucoromycotina</taxon>
        <taxon>Mucoromycetes</taxon>
        <taxon>Mucorales</taxon>
        <taxon>Cunninghamellaceae</taxon>
        <taxon>Hesseltinella</taxon>
    </lineage>
</organism>
<sequence>MYSPDLYEILSEIVSVSCVSILALIFGRKVASIDGPVRYVRGLLLALYTMGWFYMIIACMSTSTNNGNQMSCSIGFYNVVILHTAVKMVLYVYFIEKAYMLSVPKTKRLASPLYLIQLGLMLPYLAIMGMAIFLHNAVIGDEYPYKCSFGYHTIAVVSALAYDMMVNLLFTGIFFRTVLFPSNPQQTSQQSSSLHAVAKRHGVVSLVSLVMSIFTYGIFILFSEMPRGLMAMTVCTLDVCLVCAMVQWATAHPADHQLLDKLLQQGTNDKRVRLEIKQHQEVVVLTE</sequence>
<dbReference type="EMBL" id="MCGT01000005">
    <property type="protein sequence ID" value="ORX59414.1"/>
    <property type="molecule type" value="Genomic_DNA"/>
</dbReference>
<keyword evidence="1" id="KW-1133">Transmembrane helix</keyword>
<evidence type="ECO:0000313" key="2">
    <source>
        <dbReference type="EMBL" id="ORX59414.1"/>
    </source>
</evidence>
<reference evidence="2 3" key="1">
    <citation type="submission" date="2016-07" db="EMBL/GenBank/DDBJ databases">
        <title>Pervasive Adenine N6-methylation of Active Genes in Fungi.</title>
        <authorList>
            <consortium name="DOE Joint Genome Institute"/>
            <person name="Mondo S.J."/>
            <person name="Dannebaum R.O."/>
            <person name="Kuo R.C."/>
            <person name="Labutti K."/>
            <person name="Haridas S."/>
            <person name="Kuo A."/>
            <person name="Salamov A."/>
            <person name="Ahrendt S.R."/>
            <person name="Lipzen A."/>
            <person name="Sullivan W."/>
            <person name="Andreopoulos W.B."/>
            <person name="Clum A."/>
            <person name="Lindquist E."/>
            <person name="Daum C."/>
            <person name="Ramamoorthy G.K."/>
            <person name="Gryganskyi A."/>
            <person name="Culley D."/>
            <person name="Magnuson J.K."/>
            <person name="James T.Y."/>
            <person name="O'Malley M.A."/>
            <person name="Stajich J.E."/>
            <person name="Spatafora J.W."/>
            <person name="Visel A."/>
            <person name="Grigoriev I.V."/>
        </authorList>
    </citation>
    <scope>NUCLEOTIDE SEQUENCE [LARGE SCALE GENOMIC DNA]</scope>
    <source>
        <strain evidence="2 3">NRRL 3301</strain>
    </source>
</reference>
<evidence type="ECO:0008006" key="4">
    <source>
        <dbReference type="Google" id="ProtNLM"/>
    </source>
</evidence>
<feature type="transmembrane region" description="Helical" evidence="1">
    <location>
        <begin position="114"/>
        <end position="134"/>
    </location>
</feature>
<comment type="caution">
    <text evidence="2">The sequence shown here is derived from an EMBL/GenBank/DDBJ whole genome shotgun (WGS) entry which is preliminary data.</text>
</comment>
<dbReference type="PANTHER" id="PTHR38848:SF3">
    <property type="entry name" value="G-PROTEIN COUPLED RECEPTORS FAMILY 3 PROFILE DOMAIN-CONTAINING PROTEIN"/>
    <property type="match status" value="1"/>
</dbReference>
<feature type="transmembrane region" description="Helical" evidence="1">
    <location>
        <begin position="154"/>
        <end position="180"/>
    </location>
</feature>
<feature type="transmembrane region" description="Helical" evidence="1">
    <location>
        <begin position="39"/>
        <end position="63"/>
    </location>
</feature>
<dbReference type="Proteomes" id="UP000242146">
    <property type="component" value="Unassembled WGS sequence"/>
</dbReference>
<feature type="transmembrane region" description="Helical" evidence="1">
    <location>
        <begin position="201"/>
        <end position="222"/>
    </location>
</feature>
<accession>A0A1X2GQU4</accession>
<dbReference type="AlphaFoldDB" id="A0A1X2GQU4"/>
<dbReference type="PANTHER" id="PTHR38848">
    <property type="entry name" value="G-PROTEIN COUPLED RECEPTORS FAMILY 3 PROFILE DOMAIN-CONTAINING PROTEIN"/>
    <property type="match status" value="1"/>
</dbReference>
<evidence type="ECO:0000256" key="1">
    <source>
        <dbReference type="SAM" id="Phobius"/>
    </source>
</evidence>
<keyword evidence="1" id="KW-0812">Transmembrane</keyword>
<feature type="transmembrane region" description="Helical" evidence="1">
    <location>
        <begin position="75"/>
        <end position="94"/>
    </location>
</feature>